<comment type="caution">
    <text evidence="1">The sequence shown here is derived from an EMBL/GenBank/DDBJ whole genome shotgun (WGS) entry which is preliminary data.</text>
</comment>
<protein>
    <recommendedName>
        <fullName evidence="3">Alpha/beta hydrolase</fullName>
    </recommendedName>
</protein>
<accession>A0A1F5EKL7</accession>
<dbReference type="Proteomes" id="UP000185891">
    <property type="component" value="Unassembled WGS sequence"/>
</dbReference>
<dbReference type="Gene3D" id="3.40.50.1820">
    <property type="entry name" value="alpha/beta hydrolase"/>
    <property type="match status" value="1"/>
</dbReference>
<evidence type="ECO:0008006" key="3">
    <source>
        <dbReference type="Google" id="ProtNLM"/>
    </source>
</evidence>
<gene>
    <name evidence="1" type="ORF">A3E89_01470</name>
</gene>
<dbReference type="InterPro" id="IPR029058">
    <property type="entry name" value="AB_hydrolase_fold"/>
</dbReference>
<evidence type="ECO:0000313" key="1">
    <source>
        <dbReference type="EMBL" id="OGD67935.1"/>
    </source>
</evidence>
<dbReference type="SUPFAM" id="SSF53474">
    <property type="entry name" value="alpha/beta-Hydrolases"/>
    <property type="match status" value="1"/>
</dbReference>
<evidence type="ECO:0000313" key="2">
    <source>
        <dbReference type="Proteomes" id="UP000185891"/>
    </source>
</evidence>
<organism evidence="1 2">
    <name type="scientific">Candidatus Campbellbacteria bacterium RIFCSPHIGHO2_12_FULL_35_10</name>
    <dbReference type="NCBI Taxonomy" id="1797578"/>
    <lineage>
        <taxon>Bacteria</taxon>
        <taxon>Candidatus Campbelliibacteriota</taxon>
    </lineage>
</organism>
<proteinExistence type="predicted"/>
<reference evidence="1 2" key="1">
    <citation type="journal article" date="2016" name="Nat. Commun.">
        <title>Thousands of microbial genomes shed light on interconnected biogeochemical processes in an aquifer system.</title>
        <authorList>
            <person name="Anantharaman K."/>
            <person name="Brown C.T."/>
            <person name="Hug L.A."/>
            <person name="Sharon I."/>
            <person name="Castelle C.J."/>
            <person name="Probst A.J."/>
            <person name="Thomas B.C."/>
            <person name="Singh A."/>
            <person name="Wilkins M.J."/>
            <person name="Karaoz U."/>
            <person name="Brodie E.L."/>
            <person name="Williams K.H."/>
            <person name="Hubbard S.S."/>
            <person name="Banfield J.F."/>
        </authorList>
    </citation>
    <scope>NUCLEOTIDE SEQUENCE [LARGE SCALE GENOMIC DNA]</scope>
</reference>
<name>A0A1F5EKL7_9BACT</name>
<dbReference type="EMBL" id="MFAA01000047">
    <property type="protein sequence ID" value="OGD67935.1"/>
    <property type="molecule type" value="Genomic_DNA"/>
</dbReference>
<sequence>MKKLVFVALDAKEYKKHIVKKYPDFDIKYVSLKWKFNLIKDWIAETKKCIGNDSVDLLVGFSVGGIIALLVAKDVKPKKIEIISSSPLFKEVLNKYSKTILNVTGKKRIKEINNLSIKDFKKYCKTTIYVGSEELEIMKQTSDMLGKQIGCPVVVLKNKNHRNILQ</sequence>
<dbReference type="AlphaFoldDB" id="A0A1F5EKL7"/>